<feature type="transmembrane region" description="Helical" evidence="9">
    <location>
        <begin position="66"/>
        <end position="84"/>
    </location>
</feature>
<keyword evidence="3" id="KW-0813">Transport</keyword>
<dbReference type="Proteomes" id="UP001200537">
    <property type="component" value="Unassembled WGS sequence"/>
</dbReference>
<dbReference type="GO" id="GO:0005886">
    <property type="term" value="C:plasma membrane"/>
    <property type="evidence" value="ECO:0007669"/>
    <property type="project" value="UniProtKB-SubCell"/>
</dbReference>
<feature type="transmembrane region" description="Helical" evidence="9">
    <location>
        <begin position="271"/>
        <end position="288"/>
    </location>
</feature>
<gene>
    <name evidence="10" type="ORF">L0M99_07820</name>
</gene>
<feature type="transmembrane region" description="Helical" evidence="9">
    <location>
        <begin position="120"/>
        <end position="140"/>
    </location>
</feature>
<comment type="caution">
    <text evidence="10">The sequence shown here is derived from an EMBL/GenBank/DDBJ whole genome shotgun (WGS) entry which is preliminary data.</text>
</comment>
<accession>A0AAJ1BED9</accession>
<dbReference type="PANTHER" id="PTHR21716">
    <property type="entry name" value="TRANSMEMBRANE PROTEIN"/>
    <property type="match status" value="1"/>
</dbReference>
<feature type="transmembrane region" description="Helical" evidence="9">
    <location>
        <begin position="90"/>
        <end position="108"/>
    </location>
</feature>
<evidence type="ECO:0000256" key="8">
    <source>
        <dbReference type="SAM" id="MobiDB-lite"/>
    </source>
</evidence>
<dbReference type="AlphaFoldDB" id="A0AAJ1BED9"/>
<evidence type="ECO:0000256" key="4">
    <source>
        <dbReference type="ARBA" id="ARBA00022475"/>
    </source>
</evidence>
<dbReference type="EMBL" id="JAKNHJ010000015">
    <property type="protein sequence ID" value="MCG4618392.1"/>
    <property type="molecule type" value="Genomic_DNA"/>
</dbReference>
<feature type="transmembrane region" description="Helical" evidence="9">
    <location>
        <begin position="364"/>
        <end position="391"/>
    </location>
</feature>
<feature type="compositionally biased region" description="Basic and acidic residues" evidence="8">
    <location>
        <begin position="440"/>
        <end position="461"/>
    </location>
</feature>
<evidence type="ECO:0000256" key="1">
    <source>
        <dbReference type="ARBA" id="ARBA00004651"/>
    </source>
</evidence>
<feature type="transmembrane region" description="Helical" evidence="9">
    <location>
        <begin position="327"/>
        <end position="344"/>
    </location>
</feature>
<evidence type="ECO:0000256" key="7">
    <source>
        <dbReference type="ARBA" id="ARBA00023136"/>
    </source>
</evidence>
<dbReference type="RefSeq" id="WP_024058966.1">
    <property type="nucleotide sequence ID" value="NZ_CBCTPO010000002.1"/>
</dbReference>
<organism evidence="10 11">
    <name type="scientific">Varibaculum cambriense</name>
    <dbReference type="NCBI Taxonomy" id="184870"/>
    <lineage>
        <taxon>Bacteria</taxon>
        <taxon>Bacillati</taxon>
        <taxon>Actinomycetota</taxon>
        <taxon>Actinomycetes</taxon>
        <taxon>Actinomycetales</taxon>
        <taxon>Actinomycetaceae</taxon>
        <taxon>Varibaculum</taxon>
    </lineage>
</organism>
<proteinExistence type="inferred from homology"/>
<feature type="region of interest" description="Disordered" evidence="8">
    <location>
        <begin position="506"/>
        <end position="535"/>
    </location>
</feature>
<keyword evidence="7 9" id="KW-0472">Membrane</keyword>
<dbReference type="GO" id="GO:0055085">
    <property type="term" value="P:transmembrane transport"/>
    <property type="evidence" value="ECO:0007669"/>
    <property type="project" value="TreeGrafter"/>
</dbReference>
<evidence type="ECO:0000256" key="6">
    <source>
        <dbReference type="ARBA" id="ARBA00022989"/>
    </source>
</evidence>
<comment type="subcellular location">
    <subcellularLocation>
        <location evidence="1">Cell membrane</location>
        <topology evidence="1">Multi-pass membrane protein</topology>
    </subcellularLocation>
</comment>
<sequence>MNSRLERIRQTGRKLLSNLSHPQPEKTPSQLDIESYNQDLSEMKAEANPVSDEEAVPFTLRVAADWSWRLLVVGLAFGAFLYVISKFQVIMVPVAIAVLLSVLLEPVLRLLFVKLKLPRTLAAAVTLVIGLGIVTAMISISTTQLATELPNLISRTKEGVDEGISWLATGPLKMDTETASKLWEQAQSQIQNYARDNASWLASNALGTMSAVAGAFTGALTALFCLFFFLKDGRKIWQWFLRLLPRSTRHPLNEAVIRGWVTLGAYTRTQCLVAAIDAIGIGGGAYLIGVPLAIPLAILVFLAAFVPILGAILSGMMAVAIALVDKGFTTAIVMLIIILVVQQVESNLLQPALMSNAVSLHPVAVLLAVAGGGAAMGIVGAVFAVPILAFLNTTVLYLRGYDSFIRLNYQKDRPGGPPGSLDRELAEAARPSEQNLSEARQAKAEAEQDTQRHTPREHAEQAEQIQKEIQSTLSEFSSADPNQMLPEDAKTDFEVGATTKIKKVALAEQAARQEDQKAGEVSPETGQSEASDSKD</sequence>
<reference evidence="10" key="1">
    <citation type="submission" date="2022-01" db="EMBL/GenBank/DDBJ databases">
        <title>Collection of gut derived symbiotic bacterial strains cultured from healthy donors.</title>
        <authorList>
            <person name="Lin H."/>
            <person name="Kohout C."/>
            <person name="Waligurski E."/>
            <person name="Pamer E.G."/>
        </authorList>
    </citation>
    <scope>NUCLEOTIDE SEQUENCE</scope>
    <source>
        <strain evidence="10">DFI.7.46</strain>
    </source>
</reference>
<name>A0AAJ1BED9_9ACTO</name>
<keyword evidence="4" id="KW-1003">Cell membrane</keyword>
<evidence type="ECO:0000313" key="10">
    <source>
        <dbReference type="EMBL" id="MCG4618392.1"/>
    </source>
</evidence>
<protein>
    <submittedName>
        <fullName evidence="10">AI-2E family transporter</fullName>
    </submittedName>
</protein>
<evidence type="ECO:0000313" key="11">
    <source>
        <dbReference type="Proteomes" id="UP001200537"/>
    </source>
</evidence>
<feature type="region of interest" description="Disordered" evidence="8">
    <location>
        <begin position="412"/>
        <end position="465"/>
    </location>
</feature>
<dbReference type="PANTHER" id="PTHR21716:SF53">
    <property type="entry name" value="PERMEASE PERM-RELATED"/>
    <property type="match status" value="1"/>
</dbReference>
<dbReference type="Pfam" id="PF01594">
    <property type="entry name" value="AI-2E_transport"/>
    <property type="match status" value="1"/>
</dbReference>
<evidence type="ECO:0000256" key="3">
    <source>
        <dbReference type="ARBA" id="ARBA00022448"/>
    </source>
</evidence>
<keyword evidence="6 9" id="KW-1133">Transmembrane helix</keyword>
<feature type="compositionally biased region" description="Polar residues" evidence="8">
    <location>
        <begin position="524"/>
        <end position="535"/>
    </location>
</feature>
<evidence type="ECO:0000256" key="5">
    <source>
        <dbReference type="ARBA" id="ARBA00022692"/>
    </source>
</evidence>
<feature type="transmembrane region" description="Helical" evidence="9">
    <location>
        <begin position="294"/>
        <end position="320"/>
    </location>
</feature>
<keyword evidence="5 9" id="KW-0812">Transmembrane</keyword>
<comment type="similarity">
    <text evidence="2">Belongs to the autoinducer-2 exporter (AI-2E) (TC 2.A.86) family.</text>
</comment>
<dbReference type="InterPro" id="IPR002549">
    <property type="entry name" value="AI-2E-like"/>
</dbReference>
<feature type="transmembrane region" description="Helical" evidence="9">
    <location>
        <begin position="209"/>
        <end position="230"/>
    </location>
</feature>
<evidence type="ECO:0000256" key="2">
    <source>
        <dbReference type="ARBA" id="ARBA00009773"/>
    </source>
</evidence>
<evidence type="ECO:0000256" key="9">
    <source>
        <dbReference type="SAM" id="Phobius"/>
    </source>
</evidence>